<dbReference type="InterPro" id="IPR023393">
    <property type="entry name" value="START-like_dom_sf"/>
</dbReference>
<sequence length="157" mass="17251">MVELHRQGSTVPVSCHQVESSVLPIALEKAWGLFKSLQLEKVVPGKVSATSFTSGGPGQLDSVIEITYTDGAKWVLRINELSELNHSVGYQVLTTEPSHSVTSILGQILLKSVSDEGHTFVEWITDFSNDADATVVTDQKYKKLEFFAELKKNLSSQ</sequence>
<dbReference type="InParanoid" id="A0A078AZC6"/>
<evidence type="ECO:0000313" key="2">
    <source>
        <dbReference type="Proteomes" id="UP000039865"/>
    </source>
</evidence>
<accession>A0A078AZC6</accession>
<dbReference type="OMA" id="VWHHIKL"/>
<gene>
    <name evidence="1" type="primary">Contig18349.g19494</name>
    <name evidence="1" type="ORF">STYLEM_15652</name>
</gene>
<dbReference type="EMBL" id="CCKQ01014767">
    <property type="protein sequence ID" value="CDW86557.1"/>
    <property type="molecule type" value="Genomic_DNA"/>
</dbReference>
<evidence type="ECO:0008006" key="3">
    <source>
        <dbReference type="Google" id="ProtNLM"/>
    </source>
</evidence>
<dbReference type="PANTHER" id="PTHR39332">
    <property type="entry name" value="BLL4707 PROTEIN"/>
    <property type="match status" value="1"/>
</dbReference>
<protein>
    <recommendedName>
        <fullName evidence="3">Bet v I/Major latex protein domain-containing protein</fullName>
    </recommendedName>
</protein>
<proteinExistence type="predicted"/>
<dbReference type="AlphaFoldDB" id="A0A078AZC6"/>
<reference evidence="1 2" key="1">
    <citation type="submission" date="2014-06" db="EMBL/GenBank/DDBJ databases">
        <authorList>
            <person name="Swart Estienne"/>
        </authorList>
    </citation>
    <scope>NUCLEOTIDE SEQUENCE [LARGE SCALE GENOMIC DNA]</scope>
    <source>
        <strain evidence="1 2">130c</strain>
    </source>
</reference>
<evidence type="ECO:0000313" key="1">
    <source>
        <dbReference type="EMBL" id="CDW86557.1"/>
    </source>
</evidence>
<name>A0A078AZC6_STYLE</name>
<organism evidence="1 2">
    <name type="scientific">Stylonychia lemnae</name>
    <name type="common">Ciliate</name>
    <dbReference type="NCBI Taxonomy" id="5949"/>
    <lineage>
        <taxon>Eukaryota</taxon>
        <taxon>Sar</taxon>
        <taxon>Alveolata</taxon>
        <taxon>Ciliophora</taxon>
        <taxon>Intramacronucleata</taxon>
        <taxon>Spirotrichea</taxon>
        <taxon>Stichotrichia</taxon>
        <taxon>Sporadotrichida</taxon>
        <taxon>Oxytrichidae</taxon>
        <taxon>Stylonychinae</taxon>
        <taxon>Stylonychia</taxon>
    </lineage>
</organism>
<dbReference type="OrthoDB" id="10255646at2759"/>
<dbReference type="PANTHER" id="PTHR39332:SF7">
    <property type="entry name" value="SRPBCC FAMILY PROTEIN"/>
    <property type="match status" value="1"/>
</dbReference>
<dbReference type="SUPFAM" id="SSF55961">
    <property type="entry name" value="Bet v1-like"/>
    <property type="match status" value="1"/>
</dbReference>
<dbReference type="Gene3D" id="3.30.530.20">
    <property type="match status" value="1"/>
</dbReference>
<keyword evidence="2" id="KW-1185">Reference proteome</keyword>
<dbReference type="Proteomes" id="UP000039865">
    <property type="component" value="Unassembled WGS sequence"/>
</dbReference>